<evidence type="ECO:0000256" key="2">
    <source>
        <dbReference type="ARBA" id="ARBA00023295"/>
    </source>
</evidence>
<protein>
    <submittedName>
        <fullName evidence="7">Acidic mammalian chitinase</fullName>
    </submittedName>
</protein>
<dbReference type="SMART" id="SM00636">
    <property type="entry name" value="Glyco_18"/>
    <property type="match status" value="1"/>
</dbReference>
<proteinExistence type="inferred from homology"/>
<gene>
    <name evidence="7" type="ORF">KP79_PYT00053</name>
</gene>
<evidence type="ECO:0000313" key="7">
    <source>
        <dbReference type="EMBL" id="OWF56543.1"/>
    </source>
</evidence>
<dbReference type="GO" id="GO:0005576">
    <property type="term" value="C:extracellular region"/>
    <property type="evidence" value="ECO:0007669"/>
    <property type="project" value="TreeGrafter"/>
</dbReference>
<evidence type="ECO:0000256" key="5">
    <source>
        <dbReference type="SAM" id="SignalP"/>
    </source>
</evidence>
<dbReference type="InterPro" id="IPR001223">
    <property type="entry name" value="Glyco_hydro18_cat"/>
</dbReference>
<dbReference type="InterPro" id="IPR017853">
    <property type="entry name" value="GH"/>
</dbReference>
<dbReference type="InterPro" id="IPR011583">
    <property type="entry name" value="Chitinase_II/V-like_cat"/>
</dbReference>
<keyword evidence="5" id="KW-0732">Signal</keyword>
<evidence type="ECO:0000256" key="1">
    <source>
        <dbReference type="ARBA" id="ARBA00022801"/>
    </source>
</evidence>
<dbReference type="SUPFAM" id="SSF54556">
    <property type="entry name" value="Chitinase insertion domain"/>
    <property type="match status" value="1"/>
</dbReference>
<dbReference type="PANTHER" id="PTHR11177">
    <property type="entry name" value="CHITINASE"/>
    <property type="match status" value="1"/>
</dbReference>
<dbReference type="PROSITE" id="PS01095">
    <property type="entry name" value="GH18_1"/>
    <property type="match status" value="1"/>
</dbReference>
<dbReference type="OrthoDB" id="76388at2759"/>
<keyword evidence="2 3" id="KW-0326">Glycosidase</keyword>
<comment type="similarity">
    <text evidence="4">Belongs to the glycosyl hydrolase 18 family.</text>
</comment>
<dbReference type="GO" id="GO:0006032">
    <property type="term" value="P:chitin catabolic process"/>
    <property type="evidence" value="ECO:0007669"/>
    <property type="project" value="TreeGrafter"/>
</dbReference>
<organism evidence="7 8">
    <name type="scientific">Mizuhopecten yessoensis</name>
    <name type="common">Japanese scallop</name>
    <name type="synonym">Patinopecten yessoensis</name>
    <dbReference type="NCBI Taxonomy" id="6573"/>
    <lineage>
        <taxon>Eukaryota</taxon>
        <taxon>Metazoa</taxon>
        <taxon>Spiralia</taxon>
        <taxon>Lophotrochozoa</taxon>
        <taxon>Mollusca</taxon>
        <taxon>Bivalvia</taxon>
        <taxon>Autobranchia</taxon>
        <taxon>Pteriomorphia</taxon>
        <taxon>Pectinida</taxon>
        <taxon>Pectinoidea</taxon>
        <taxon>Pectinidae</taxon>
        <taxon>Mizuhopecten</taxon>
    </lineage>
</organism>
<feature type="domain" description="GH18" evidence="6">
    <location>
        <begin position="48"/>
        <end position="403"/>
    </location>
</feature>
<dbReference type="EMBL" id="NEDP02000161">
    <property type="protein sequence ID" value="OWF56543.1"/>
    <property type="molecule type" value="Genomic_DNA"/>
</dbReference>
<dbReference type="InterPro" id="IPR001579">
    <property type="entry name" value="Glyco_hydro_18_chit_AS"/>
</dbReference>
<reference evidence="7 8" key="1">
    <citation type="journal article" date="2017" name="Nat. Ecol. Evol.">
        <title>Scallop genome provides insights into evolution of bilaterian karyotype and development.</title>
        <authorList>
            <person name="Wang S."/>
            <person name="Zhang J."/>
            <person name="Jiao W."/>
            <person name="Li J."/>
            <person name="Xun X."/>
            <person name="Sun Y."/>
            <person name="Guo X."/>
            <person name="Huan P."/>
            <person name="Dong B."/>
            <person name="Zhang L."/>
            <person name="Hu X."/>
            <person name="Sun X."/>
            <person name="Wang J."/>
            <person name="Zhao C."/>
            <person name="Wang Y."/>
            <person name="Wang D."/>
            <person name="Huang X."/>
            <person name="Wang R."/>
            <person name="Lv J."/>
            <person name="Li Y."/>
            <person name="Zhang Z."/>
            <person name="Liu B."/>
            <person name="Lu W."/>
            <person name="Hui Y."/>
            <person name="Liang J."/>
            <person name="Zhou Z."/>
            <person name="Hou R."/>
            <person name="Li X."/>
            <person name="Liu Y."/>
            <person name="Li H."/>
            <person name="Ning X."/>
            <person name="Lin Y."/>
            <person name="Zhao L."/>
            <person name="Xing Q."/>
            <person name="Dou J."/>
            <person name="Li Y."/>
            <person name="Mao J."/>
            <person name="Guo H."/>
            <person name="Dou H."/>
            <person name="Li T."/>
            <person name="Mu C."/>
            <person name="Jiang W."/>
            <person name="Fu Q."/>
            <person name="Fu X."/>
            <person name="Miao Y."/>
            <person name="Liu J."/>
            <person name="Yu Q."/>
            <person name="Li R."/>
            <person name="Liao H."/>
            <person name="Li X."/>
            <person name="Kong Y."/>
            <person name="Jiang Z."/>
            <person name="Chourrout D."/>
            <person name="Li R."/>
            <person name="Bao Z."/>
        </authorList>
    </citation>
    <scope>NUCLEOTIDE SEQUENCE [LARGE SCALE GENOMIC DNA]</scope>
    <source>
        <strain evidence="7 8">PY_sf001</strain>
    </source>
</reference>
<evidence type="ECO:0000256" key="3">
    <source>
        <dbReference type="RuleBase" id="RU000489"/>
    </source>
</evidence>
<dbReference type="GO" id="GO:0005975">
    <property type="term" value="P:carbohydrate metabolic process"/>
    <property type="evidence" value="ECO:0007669"/>
    <property type="project" value="InterPro"/>
</dbReference>
<evidence type="ECO:0000256" key="4">
    <source>
        <dbReference type="RuleBase" id="RU004453"/>
    </source>
</evidence>
<dbReference type="PROSITE" id="PS51910">
    <property type="entry name" value="GH18_2"/>
    <property type="match status" value="1"/>
</dbReference>
<dbReference type="InterPro" id="IPR050314">
    <property type="entry name" value="Glycosyl_Hydrlase_18"/>
</dbReference>
<evidence type="ECO:0000313" key="8">
    <source>
        <dbReference type="Proteomes" id="UP000242188"/>
    </source>
</evidence>
<comment type="caution">
    <text evidence="7">The sequence shown here is derived from an EMBL/GenBank/DDBJ whole genome shotgun (WGS) entry which is preliminary data.</text>
</comment>
<dbReference type="Pfam" id="PF00704">
    <property type="entry name" value="Glyco_hydro_18"/>
    <property type="match status" value="1"/>
</dbReference>
<sequence length="403" mass="45818">MMPGRVSHLSLSVLCFFVVTAVLPTANVNAESNMRQWETVGPRQNKTDKLVCYYPLPDSPPNTTIPHDLDPMLCTHVIFIPTSISATCEVSAARSFHLDLFAKVVPAIRKQNPALTVMLSNGGEFDPVLASPYNMSRFINSTVPFLRKYDFDGFDLDWEFPGWNGRPDGQRHNFSVLTMGLRELFEEEARRTSKPRLLLTAAVSTANVMLGIYEFHILAKTLDYVNLMGYDFNSFNLLKPFVYFNCPLKPESYDKELFVTNNLEWASQEWVRRGIPIEKMWIGMPTYVHTYTLLSEYFTAPGSPARGKGQCDFCGYTYACQMLKENGTRVFDKGARVPYVYRGDQWVSYDDVESLTEKAQWVKDHGFGGVMVWNMINDDTEGICDGKTKWPLINAIKKTLFGV</sequence>
<name>A0A210R656_MIZYE</name>
<dbReference type="GO" id="GO:0008061">
    <property type="term" value="F:chitin binding"/>
    <property type="evidence" value="ECO:0007669"/>
    <property type="project" value="InterPro"/>
</dbReference>
<dbReference type="STRING" id="6573.A0A210R656"/>
<dbReference type="PANTHER" id="PTHR11177:SF390">
    <property type="entry name" value="CHITINASE 11"/>
    <property type="match status" value="1"/>
</dbReference>
<dbReference type="GO" id="GO:0004568">
    <property type="term" value="F:chitinase activity"/>
    <property type="evidence" value="ECO:0007669"/>
    <property type="project" value="TreeGrafter"/>
</dbReference>
<dbReference type="InterPro" id="IPR029070">
    <property type="entry name" value="Chitinase_insertion_sf"/>
</dbReference>
<dbReference type="SUPFAM" id="SSF51445">
    <property type="entry name" value="(Trans)glycosidases"/>
    <property type="match status" value="1"/>
</dbReference>
<dbReference type="Proteomes" id="UP000242188">
    <property type="component" value="Unassembled WGS sequence"/>
</dbReference>
<dbReference type="Gene3D" id="3.10.50.10">
    <property type="match status" value="1"/>
</dbReference>
<dbReference type="Gene3D" id="3.20.20.80">
    <property type="entry name" value="Glycosidases"/>
    <property type="match status" value="1"/>
</dbReference>
<accession>A0A210R656</accession>
<keyword evidence="8" id="KW-1185">Reference proteome</keyword>
<dbReference type="AlphaFoldDB" id="A0A210R656"/>
<feature type="chain" id="PRO_5013392701" evidence="5">
    <location>
        <begin position="31"/>
        <end position="403"/>
    </location>
</feature>
<keyword evidence="1 3" id="KW-0378">Hydrolase</keyword>
<evidence type="ECO:0000259" key="6">
    <source>
        <dbReference type="PROSITE" id="PS51910"/>
    </source>
</evidence>
<feature type="signal peptide" evidence="5">
    <location>
        <begin position="1"/>
        <end position="30"/>
    </location>
</feature>